<proteinExistence type="predicted"/>
<gene>
    <name evidence="1" type="ORF">SAMN04487775_10725</name>
</gene>
<dbReference type="Proteomes" id="UP000182737">
    <property type="component" value="Unassembled WGS sequence"/>
</dbReference>
<dbReference type="AlphaFoldDB" id="A0A1I3LJK6"/>
<protein>
    <submittedName>
        <fullName evidence="1">Uncharacterized protein</fullName>
    </submittedName>
</protein>
<accession>A0A1I3LJK6</accession>
<evidence type="ECO:0000313" key="1">
    <source>
        <dbReference type="EMBL" id="SFI84931.1"/>
    </source>
</evidence>
<sequence length="145" mass="17286">MEKSLTQDEFMQLMRKLAANELFKKSTSLHKYLQFKRFNDVNPEKLMNGQYIRREDIFLNTEDSDMFDEKTAKVVIYNFKDGFLHSENDEPAIQYPGHWEYWEKGLIKKVVADGGNTEEYWENGVPVRIETNLAERRRREVENGK</sequence>
<organism evidence="1 2">
    <name type="scientific">Treponema bryantii</name>
    <dbReference type="NCBI Taxonomy" id="163"/>
    <lineage>
        <taxon>Bacteria</taxon>
        <taxon>Pseudomonadati</taxon>
        <taxon>Spirochaetota</taxon>
        <taxon>Spirochaetia</taxon>
        <taxon>Spirochaetales</taxon>
        <taxon>Treponemataceae</taxon>
        <taxon>Treponema</taxon>
    </lineage>
</organism>
<dbReference type="EMBL" id="FORI01000007">
    <property type="protein sequence ID" value="SFI84931.1"/>
    <property type="molecule type" value="Genomic_DNA"/>
</dbReference>
<evidence type="ECO:0000313" key="2">
    <source>
        <dbReference type="Proteomes" id="UP000182737"/>
    </source>
</evidence>
<dbReference type="RefSeq" id="WP_074932190.1">
    <property type="nucleotide sequence ID" value="NZ_FORI01000007.1"/>
</dbReference>
<dbReference type="OrthoDB" id="363358at2"/>
<reference evidence="2" key="1">
    <citation type="submission" date="2016-10" db="EMBL/GenBank/DDBJ databases">
        <authorList>
            <person name="Varghese N."/>
            <person name="Submissions S."/>
        </authorList>
    </citation>
    <scope>NUCLEOTIDE SEQUENCE [LARGE SCALE GENOMIC DNA]</scope>
    <source>
        <strain evidence="2">XBD1002</strain>
    </source>
</reference>
<keyword evidence="2" id="KW-1185">Reference proteome</keyword>
<name>A0A1I3LJK6_9SPIR</name>